<keyword evidence="2" id="KW-0677">Repeat</keyword>
<name>C3YVM4_BRAFL</name>
<dbReference type="PANTHER" id="PTHR47189">
    <property type="entry name" value="MHC CLASS II TRANSACTIVATOR"/>
    <property type="match status" value="1"/>
</dbReference>
<reference evidence="4" key="1">
    <citation type="journal article" date="2008" name="Nature">
        <title>The amphioxus genome and the evolution of the chordate karyotype.</title>
        <authorList>
            <consortium name="US DOE Joint Genome Institute (JGI-PGF)"/>
            <person name="Putnam N.H."/>
            <person name="Butts T."/>
            <person name="Ferrier D.E.K."/>
            <person name="Furlong R.F."/>
            <person name="Hellsten U."/>
            <person name="Kawashima T."/>
            <person name="Robinson-Rechavi M."/>
            <person name="Shoguchi E."/>
            <person name="Terry A."/>
            <person name="Yu J.-K."/>
            <person name="Benito-Gutierrez E.L."/>
            <person name="Dubchak I."/>
            <person name="Garcia-Fernandez J."/>
            <person name="Gibson-Brown J.J."/>
            <person name="Grigoriev I.V."/>
            <person name="Horton A.C."/>
            <person name="de Jong P.J."/>
            <person name="Jurka J."/>
            <person name="Kapitonov V.V."/>
            <person name="Kohara Y."/>
            <person name="Kuroki Y."/>
            <person name="Lindquist E."/>
            <person name="Lucas S."/>
            <person name="Osoegawa K."/>
            <person name="Pennacchio L.A."/>
            <person name="Salamov A.A."/>
            <person name="Satou Y."/>
            <person name="Sauka-Spengler T."/>
            <person name="Schmutz J."/>
            <person name="Shin-I T."/>
            <person name="Toyoda A."/>
            <person name="Bronner-Fraser M."/>
            <person name="Fujiyama A."/>
            <person name="Holland L.Z."/>
            <person name="Holland P.W.H."/>
            <person name="Satoh N."/>
            <person name="Rokhsar D.S."/>
        </authorList>
    </citation>
    <scope>NUCLEOTIDE SEQUENCE [LARGE SCALE GENOMIC DNA]</scope>
    <source>
        <strain evidence="4">S238N-H82</strain>
        <tissue evidence="4">Testes</tissue>
    </source>
</reference>
<organism>
    <name type="scientific">Branchiostoma floridae</name>
    <name type="common">Florida lancelet</name>
    <name type="synonym">Amphioxus</name>
    <dbReference type="NCBI Taxonomy" id="7739"/>
    <lineage>
        <taxon>Eukaryota</taxon>
        <taxon>Metazoa</taxon>
        <taxon>Chordata</taxon>
        <taxon>Cephalochordata</taxon>
        <taxon>Leptocardii</taxon>
        <taxon>Amphioxiformes</taxon>
        <taxon>Branchiostomatidae</taxon>
        <taxon>Branchiostoma</taxon>
    </lineage>
</organism>
<dbReference type="SUPFAM" id="SSF52047">
    <property type="entry name" value="RNI-like"/>
    <property type="match status" value="1"/>
</dbReference>
<protein>
    <submittedName>
        <fullName evidence="4">Uncharacterized protein</fullName>
    </submittedName>
</protein>
<dbReference type="PANTHER" id="PTHR47189:SF1">
    <property type="entry name" value="MHC CLASS II TRANSACTIVATOR"/>
    <property type="match status" value="1"/>
</dbReference>
<dbReference type="AlphaFoldDB" id="C3YVM4"/>
<sequence>MDGRLCFRLLSVCFVLTAGHLDDNMLDCTGKTEMRHAESGPTIDTDAGTCNAMTWTYHSSQSILHGKEKYFQLSSPGVNLTDIKENLKKIQHLVNKSRIIIQDYCALEDQLWEETLTKCSRNNTFVTTLLQNKELRPWVRQYWASRQPLGPRIPLCEKLPKTLTHFVAYCVMAGTEPGYMRAHHVNNYTIFFSSLLNAVKDLNIPEAAFCTTETVATASLILEGRKFTTSDASALAELFPYLKCLGKLHIIKSRMSDSATRKIIDRLCELKHLTNLDLFSNIIDDEGVLKLTQTFIHLKNMKKLSLEANVITPTGGEIIARNIAKLQELETLIIGNEVASSLLTMTKEFLNMPNLRKPILSLLVTKPDDIPHIENDVREVVRLLKAKVYSVRPWKVKLFYDQTDSDRNTTEWTYDFAQSELPVRTGCRRYDDHIKDMFDNVKKKLSFVEKSEPLARDACLKRERRWEDYVKEKCPKPGLSAVSEPSSGNNAVVSALLTAQPFWPRICRTWVRTEYLCYGIFMIRV</sequence>
<dbReference type="EMBL" id="GG666557">
    <property type="protein sequence ID" value="EEN55747.1"/>
    <property type="molecule type" value="Genomic_DNA"/>
</dbReference>
<evidence type="ECO:0000256" key="1">
    <source>
        <dbReference type="ARBA" id="ARBA00022614"/>
    </source>
</evidence>
<keyword evidence="3" id="KW-0732">Signal</keyword>
<feature type="chain" id="PRO_5002934069" evidence="3">
    <location>
        <begin position="22"/>
        <end position="525"/>
    </location>
</feature>
<evidence type="ECO:0000313" key="4">
    <source>
        <dbReference type="EMBL" id="EEN55747.1"/>
    </source>
</evidence>
<evidence type="ECO:0000256" key="2">
    <source>
        <dbReference type="ARBA" id="ARBA00022737"/>
    </source>
</evidence>
<keyword evidence="1" id="KW-0433">Leucine-rich repeat</keyword>
<evidence type="ECO:0000256" key="3">
    <source>
        <dbReference type="SAM" id="SignalP"/>
    </source>
</evidence>
<accession>C3YVM4</accession>
<proteinExistence type="predicted"/>
<dbReference type="InterPro" id="IPR032675">
    <property type="entry name" value="LRR_dom_sf"/>
</dbReference>
<feature type="signal peptide" evidence="3">
    <location>
        <begin position="1"/>
        <end position="21"/>
    </location>
</feature>
<dbReference type="InParanoid" id="C3YVM4"/>
<gene>
    <name evidence="4" type="ORF">BRAFLDRAFT_105173</name>
</gene>
<dbReference type="Gene3D" id="3.80.10.10">
    <property type="entry name" value="Ribonuclease Inhibitor"/>
    <property type="match status" value="1"/>
</dbReference>